<dbReference type="Proteomes" id="UP000799302">
    <property type="component" value="Unassembled WGS sequence"/>
</dbReference>
<keyword evidence="4" id="KW-0653">Protein transport</keyword>
<organism evidence="6 7">
    <name type="scientific">Microthyrium microscopicum</name>
    <dbReference type="NCBI Taxonomy" id="703497"/>
    <lineage>
        <taxon>Eukaryota</taxon>
        <taxon>Fungi</taxon>
        <taxon>Dikarya</taxon>
        <taxon>Ascomycota</taxon>
        <taxon>Pezizomycotina</taxon>
        <taxon>Dothideomycetes</taxon>
        <taxon>Dothideomycetes incertae sedis</taxon>
        <taxon>Microthyriales</taxon>
        <taxon>Microthyriaceae</taxon>
        <taxon>Microthyrium</taxon>
    </lineage>
</organism>
<name>A0A6A6U4H6_9PEZI</name>
<dbReference type="InterPro" id="IPR057942">
    <property type="entry name" value="TPR_TNPO3_IPO13_3rd"/>
</dbReference>
<evidence type="ECO:0008006" key="8">
    <source>
        <dbReference type="Google" id="ProtNLM"/>
    </source>
</evidence>
<evidence type="ECO:0000313" key="7">
    <source>
        <dbReference type="Proteomes" id="UP000799302"/>
    </source>
</evidence>
<keyword evidence="7" id="KW-1185">Reference proteome</keyword>
<dbReference type="InterPro" id="IPR011989">
    <property type="entry name" value="ARM-like"/>
</dbReference>
<accession>A0A6A6U4H6</accession>
<dbReference type="PANTHER" id="PTHR12363">
    <property type="entry name" value="TRANSPORTIN 3 AND IMPORTIN 13"/>
    <property type="match status" value="1"/>
</dbReference>
<dbReference type="OrthoDB" id="2016913at2759"/>
<dbReference type="GO" id="GO:0006606">
    <property type="term" value="P:protein import into nucleus"/>
    <property type="evidence" value="ECO:0007669"/>
    <property type="project" value="TreeGrafter"/>
</dbReference>
<comment type="similarity">
    <text evidence="2">Belongs to the importin beta family.</text>
</comment>
<evidence type="ECO:0000256" key="5">
    <source>
        <dbReference type="ARBA" id="ARBA00023242"/>
    </source>
</evidence>
<keyword evidence="5" id="KW-0539">Nucleus</keyword>
<evidence type="ECO:0000313" key="6">
    <source>
        <dbReference type="EMBL" id="KAF2666347.1"/>
    </source>
</evidence>
<evidence type="ECO:0000256" key="4">
    <source>
        <dbReference type="ARBA" id="ARBA00022927"/>
    </source>
</evidence>
<evidence type="ECO:0000256" key="1">
    <source>
        <dbReference type="ARBA" id="ARBA00004123"/>
    </source>
</evidence>
<evidence type="ECO:0000256" key="2">
    <source>
        <dbReference type="ARBA" id="ARBA00007991"/>
    </source>
</evidence>
<sequence>MEDPIRNQTQAPAPQSFQDVEQLVMKLYQPGLSPQELFEIQRSLHELQLSEHGWDIANALLGSQNQTARFFGALTYTIKLNSVGGTLDSDSKDSLEKNILHWIVTCAQQNDHRTTTKLSTTLALFYLLNTDKLELAVTKLTLGCLGKETSFLGEGFKIRNVDKSELATLKPDFYKMIILFIAALGDEAGKMMPTLTPQKYSQLMEEYEKMIPDVLFLIHFALAEYGRSTGDVESYTPICNYAMASFATINHFCLNHGNQKTETLTSLSACLTASINWCMTSLAEDALEQLVEIMSTGSRIFNEAHYGAVSQLLRSDWAKQSLQSLQSEPEYESESQFLPLMLAYGETQVQSLLESIHDNEKGPAAREIVDTMQELLKCQGYPEVEDQVIPGALEFWNKFVEDIEDCIGEGTADSWISYAKEVVNVMAQQICYKIQVPPPLDWESWPADDKKSLRDFRTDVKDLLQSSYRIIGTPLVELFAGRATQAALNSNFIRVESSLFSLVALEASSDEHNDTIFASLFDSSLYSQILTDDDLNRRSHSTGIFLIGQSTMFFARNPQYLPAALNFLFPSLQDPKTSDQASRAIHSLCSSCRKALVPELGNFLTQYELFISLPTANEFAVERVSGAIGFLLQALPSLSNTISGVNTLLTYVKTGIASAKGLLSQGQTEDGRGVATKSMRCLSSIAKSLQAPTDENLVDLEAEDDKEPVIDDQTKQELHDLQSRIFEILSDTMSILGDDGDIIEDICSVFKAGFTEPHYTPFHFAANIVVQFFQATTITTPRIESVLRMGCSFLRSLRSDPETTQSVTALALHLANLIQQLQDPRADAEIAQSLLEMLTRFMPAHIDTLLTIQPVSLVETLLGFTVTAIEVPEPLPKRSALTFWNTLLDLPPSPNLNAVLSHYGPTLSSAIIGQLCGQATRVDLDFFVGPLRKLVRRDVHAKTWLLDALAQRNVDGVVARRFVMQLGVATTQRATKDLVSAFWSASMGVSFGGYVPQRMARAEMMSPSGST</sequence>
<dbReference type="GO" id="GO:0005737">
    <property type="term" value="C:cytoplasm"/>
    <property type="evidence" value="ECO:0007669"/>
    <property type="project" value="TreeGrafter"/>
</dbReference>
<dbReference type="Gene3D" id="1.25.10.10">
    <property type="entry name" value="Leucine-rich Repeat Variant"/>
    <property type="match status" value="1"/>
</dbReference>
<keyword evidence="3" id="KW-0813">Transport</keyword>
<dbReference type="GO" id="GO:0005634">
    <property type="term" value="C:nucleus"/>
    <property type="evidence" value="ECO:0007669"/>
    <property type="project" value="UniProtKB-SubCell"/>
</dbReference>
<dbReference type="InterPro" id="IPR051345">
    <property type="entry name" value="Importin_beta-like_NTR"/>
</dbReference>
<protein>
    <recommendedName>
        <fullName evidence="8">ARM repeat-containing protein</fullName>
    </recommendedName>
</protein>
<dbReference type="AlphaFoldDB" id="A0A6A6U4H6"/>
<dbReference type="InterPro" id="IPR016024">
    <property type="entry name" value="ARM-type_fold"/>
</dbReference>
<dbReference type="PANTHER" id="PTHR12363:SF33">
    <property type="entry name" value="IMPORTIN-13"/>
    <property type="match status" value="1"/>
</dbReference>
<dbReference type="SUPFAM" id="SSF48371">
    <property type="entry name" value="ARM repeat"/>
    <property type="match status" value="1"/>
</dbReference>
<evidence type="ECO:0000256" key="3">
    <source>
        <dbReference type="ARBA" id="ARBA00022448"/>
    </source>
</evidence>
<reference evidence="6" key="1">
    <citation type="journal article" date="2020" name="Stud. Mycol.">
        <title>101 Dothideomycetes genomes: a test case for predicting lifestyles and emergence of pathogens.</title>
        <authorList>
            <person name="Haridas S."/>
            <person name="Albert R."/>
            <person name="Binder M."/>
            <person name="Bloem J."/>
            <person name="Labutti K."/>
            <person name="Salamov A."/>
            <person name="Andreopoulos B."/>
            <person name="Baker S."/>
            <person name="Barry K."/>
            <person name="Bills G."/>
            <person name="Bluhm B."/>
            <person name="Cannon C."/>
            <person name="Castanera R."/>
            <person name="Culley D."/>
            <person name="Daum C."/>
            <person name="Ezra D."/>
            <person name="Gonzalez J."/>
            <person name="Henrissat B."/>
            <person name="Kuo A."/>
            <person name="Liang C."/>
            <person name="Lipzen A."/>
            <person name="Lutzoni F."/>
            <person name="Magnuson J."/>
            <person name="Mondo S."/>
            <person name="Nolan M."/>
            <person name="Ohm R."/>
            <person name="Pangilinan J."/>
            <person name="Park H.-J."/>
            <person name="Ramirez L."/>
            <person name="Alfaro M."/>
            <person name="Sun H."/>
            <person name="Tritt A."/>
            <person name="Yoshinaga Y."/>
            <person name="Zwiers L.-H."/>
            <person name="Turgeon B."/>
            <person name="Goodwin S."/>
            <person name="Spatafora J."/>
            <person name="Crous P."/>
            <person name="Grigoriev I."/>
        </authorList>
    </citation>
    <scope>NUCLEOTIDE SEQUENCE</scope>
    <source>
        <strain evidence="6">CBS 115976</strain>
    </source>
</reference>
<comment type="subcellular location">
    <subcellularLocation>
        <location evidence="1">Nucleus</location>
    </subcellularLocation>
</comment>
<dbReference type="EMBL" id="MU004239">
    <property type="protein sequence ID" value="KAF2666347.1"/>
    <property type="molecule type" value="Genomic_DNA"/>
</dbReference>
<dbReference type="Pfam" id="PF24140">
    <property type="entry name" value="TPR_TNPO3_IPO13_3rd"/>
    <property type="match status" value="1"/>
</dbReference>
<proteinExistence type="inferred from homology"/>
<gene>
    <name evidence="6" type="ORF">BT63DRAFT_428115</name>
</gene>